<dbReference type="AlphaFoldDB" id="A0A517YRH7"/>
<dbReference type="PROSITE" id="PS50113">
    <property type="entry name" value="PAC"/>
    <property type="match status" value="2"/>
</dbReference>
<comment type="catalytic activity">
    <reaction evidence="2">
        <text>2 GTP = 3',3'-c-di-GMP + 2 diphosphate</text>
        <dbReference type="Rhea" id="RHEA:24898"/>
        <dbReference type="ChEBI" id="CHEBI:33019"/>
        <dbReference type="ChEBI" id="CHEBI:37565"/>
        <dbReference type="ChEBI" id="CHEBI:58805"/>
        <dbReference type="EC" id="2.7.7.65"/>
    </reaction>
</comment>
<proteinExistence type="predicted"/>
<evidence type="ECO:0000313" key="7">
    <source>
        <dbReference type="EMBL" id="QDU32829.1"/>
    </source>
</evidence>
<evidence type="ECO:0000256" key="3">
    <source>
        <dbReference type="SAM" id="MobiDB-lite"/>
    </source>
</evidence>
<name>A0A517YRH7_9BACT</name>
<dbReference type="SUPFAM" id="SSF55073">
    <property type="entry name" value="Nucleotide cyclase"/>
    <property type="match status" value="1"/>
</dbReference>
<dbReference type="GO" id="GO:0043709">
    <property type="term" value="P:cell adhesion involved in single-species biofilm formation"/>
    <property type="evidence" value="ECO:0007669"/>
    <property type="project" value="TreeGrafter"/>
</dbReference>
<dbReference type="Proteomes" id="UP000317369">
    <property type="component" value="Chromosome"/>
</dbReference>
<gene>
    <name evidence="7" type="primary">ycdT</name>
    <name evidence="7" type="ORF">KS4_08650</name>
</gene>
<feature type="domain" description="PAC" evidence="5">
    <location>
        <begin position="110"/>
        <end position="162"/>
    </location>
</feature>
<dbReference type="PROSITE" id="PS50112">
    <property type="entry name" value="PAS"/>
    <property type="match status" value="1"/>
</dbReference>
<dbReference type="Pfam" id="PF13426">
    <property type="entry name" value="PAS_9"/>
    <property type="match status" value="2"/>
</dbReference>
<dbReference type="EC" id="2.7.7.65" evidence="1"/>
<dbReference type="GO" id="GO:0005886">
    <property type="term" value="C:plasma membrane"/>
    <property type="evidence" value="ECO:0007669"/>
    <property type="project" value="TreeGrafter"/>
</dbReference>
<dbReference type="GO" id="GO:1902201">
    <property type="term" value="P:negative regulation of bacterial-type flagellum-dependent cell motility"/>
    <property type="evidence" value="ECO:0007669"/>
    <property type="project" value="TreeGrafter"/>
</dbReference>
<dbReference type="OrthoDB" id="9762141at2"/>
<dbReference type="NCBIfam" id="TIGR00229">
    <property type="entry name" value="sensory_box"/>
    <property type="match status" value="2"/>
</dbReference>
<dbReference type="RefSeq" id="WP_145075003.1">
    <property type="nucleotide sequence ID" value="NZ_CP036425.1"/>
</dbReference>
<dbReference type="InterPro" id="IPR029787">
    <property type="entry name" value="Nucleotide_cyclase"/>
</dbReference>
<dbReference type="SUPFAM" id="SSF55785">
    <property type="entry name" value="PYP-like sensor domain (PAS domain)"/>
    <property type="match status" value="3"/>
</dbReference>
<dbReference type="FunFam" id="3.30.70.270:FF:000001">
    <property type="entry name" value="Diguanylate cyclase domain protein"/>
    <property type="match status" value="1"/>
</dbReference>
<feature type="domain" description="GGDEF" evidence="6">
    <location>
        <begin position="439"/>
        <end position="572"/>
    </location>
</feature>
<dbReference type="InterPro" id="IPR000160">
    <property type="entry name" value="GGDEF_dom"/>
</dbReference>
<dbReference type="EMBL" id="CP036425">
    <property type="protein sequence ID" value="QDU32829.1"/>
    <property type="molecule type" value="Genomic_DNA"/>
</dbReference>
<reference evidence="7 8" key="1">
    <citation type="submission" date="2019-02" db="EMBL/GenBank/DDBJ databases">
        <title>Deep-cultivation of Planctomycetes and their phenomic and genomic characterization uncovers novel biology.</title>
        <authorList>
            <person name="Wiegand S."/>
            <person name="Jogler M."/>
            <person name="Boedeker C."/>
            <person name="Pinto D."/>
            <person name="Vollmers J."/>
            <person name="Rivas-Marin E."/>
            <person name="Kohn T."/>
            <person name="Peeters S.H."/>
            <person name="Heuer A."/>
            <person name="Rast P."/>
            <person name="Oberbeckmann S."/>
            <person name="Bunk B."/>
            <person name="Jeske O."/>
            <person name="Meyerdierks A."/>
            <person name="Storesund J.E."/>
            <person name="Kallscheuer N."/>
            <person name="Luecker S."/>
            <person name="Lage O.M."/>
            <person name="Pohl T."/>
            <person name="Merkel B.J."/>
            <person name="Hornburger P."/>
            <person name="Mueller R.-W."/>
            <person name="Bruemmer F."/>
            <person name="Labrenz M."/>
            <person name="Spormann A.M."/>
            <person name="Op den Camp H."/>
            <person name="Overmann J."/>
            <person name="Amann R."/>
            <person name="Jetten M.S.M."/>
            <person name="Mascher T."/>
            <person name="Medema M.H."/>
            <person name="Devos D.P."/>
            <person name="Kaster A.-K."/>
            <person name="Ovreas L."/>
            <person name="Rohde M."/>
            <person name="Galperin M.Y."/>
            <person name="Jogler C."/>
        </authorList>
    </citation>
    <scope>NUCLEOTIDE SEQUENCE [LARGE SCALE GENOMIC DNA]</scope>
    <source>
        <strain evidence="7 8">KS4</strain>
    </source>
</reference>
<dbReference type="Pfam" id="PF00990">
    <property type="entry name" value="GGDEF"/>
    <property type="match status" value="1"/>
</dbReference>
<accession>A0A517YRH7</accession>
<evidence type="ECO:0000256" key="2">
    <source>
        <dbReference type="ARBA" id="ARBA00034247"/>
    </source>
</evidence>
<dbReference type="PANTHER" id="PTHR45138:SF9">
    <property type="entry name" value="DIGUANYLATE CYCLASE DGCM-RELATED"/>
    <property type="match status" value="1"/>
</dbReference>
<dbReference type="SMART" id="SM00091">
    <property type="entry name" value="PAS"/>
    <property type="match status" value="3"/>
</dbReference>
<dbReference type="PANTHER" id="PTHR45138">
    <property type="entry name" value="REGULATORY COMPONENTS OF SENSORY TRANSDUCTION SYSTEM"/>
    <property type="match status" value="1"/>
</dbReference>
<dbReference type="CDD" id="cd01949">
    <property type="entry name" value="GGDEF"/>
    <property type="match status" value="1"/>
</dbReference>
<dbReference type="InterPro" id="IPR000700">
    <property type="entry name" value="PAS-assoc_C"/>
</dbReference>
<dbReference type="Gene3D" id="3.30.450.20">
    <property type="entry name" value="PAS domain"/>
    <property type="match status" value="3"/>
</dbReference>
<dbReference type="Pfam" id="PF08448">
    <property type="entry name" value="PAS_4"/>
    <property type="match status" value="1"/>
</dbReference>
<evidence type="ECO:0000259" key="5">
    <source>
        <dbReference type="PROSITE" id="PS50113"/>
    </source>
</evidence>
<dbReference type="InterPro" id="IPR050469">
    <property type="entry name" value="Diguanylate_Cyclase"/>
</dbReference>
<dbReference type="SMART" id="SM00267">
    <property type="entry name" value="GGDEF"/>
    <property type="match status" value="1"/>
</dbReference>
<keyword evidence="7" id="KW-0548">Nucleotidyltransferase</keyword>
<feature type="region of interest" description="Disordered" evidence="3">
    <location>
        <begin position="1"/>
        <end position="32"/>
    </location>
</feature>
<dbReference type="CDD" id="cd00130">
    <property type="entry name" value="PAS"/>
    <property type="match status" value="2"/>
</dbReference>
<feature type="compositionally biased region" description="Polar residues" evidence="3">
    <location>
        <begin position="15"/>
        <end position="29"/>
    </location>
</feature>
<organism evidence="7 8">
    <name type="scientific">Poriferisphaera corsica</name>
    <dbReference type="NCBI Taxonomy" id="2528020"/>
    <lineage>
        <taxon>Bacteria</taxon>
        <taxon>Pseudomonadati</taxon>
        <taxon>Planctomycetota</taxon>
        <taxon>Phycisphaerae</taxon>
        <taxon>Phycisphaerales</taxon>
        <taxon>Phycisphaeraceae</taxon>
        <taxon>Poriferisphaera</taxon>
    </lineage>
</organism>
<dbReference type="Gene3D" id="3.30.70.270">
    <property type="match status" value="1"/>
</dbReference>
<feature type="domain" description="PAC" evidence="5">
    <location>
        <begin position="353"/>
        <end position="407"/>
    </location>
</feature>
<keyword evidence="8" id="KW-1185">Reference proteome</keyword>
<evidence type="ECO:0000259" key="4">
    <source>
        <dbReference type="PROSITE" id="PS50112"/>
    </source>
</evidence>
<evidence type="ECO:0000256" key="1">
    <source>
        <dbReference type="ARBA" id="ARBA00012528"/>
    </source>
</evidence>
<dbReference type="KEGG" id="pcor:KS4_08650"/>
<dbReference type="GO" id="GO:0052621">
    <property type="term" value="F:diguanylate cyclase activity"/>
    <property type="evidence" value="ECO:0007669"/>
    <property type="project" value="UniProtKB-EC"/>
</dbReference>
<evidence type="ECO:0000313" key="8">
    <source>
        <dbReference type="Proteomes" id="UP000317369"/>
    </source>
</evidence>
<dbReference type="InterPro" id="IPR035965">
    <property type="entry name" value="PAS-like_dom_sf"/>
</dbReference>
<dbReference type="InterPro" id="IPR000014">
    <property type="entry name" value="PAS"/>
</dbReference>
<dbReference type="NCBIfam" id="TIGR00254">
    <property type="entry name" value="GGDEF"/>
    <property type="match status" value="1"/>
</dbReference>
<sequence>MNSRAIRFPKHRAATPNTMSSVEPRSNNEPAKPPRDLFDLFSRLISTSPDFISYIDRKITYQIINDRYVTATGLPKEQIIGKHVKDVIGSEIYFTHTEAALERCFNGNTTTYEGWFNYNAIGRRYVTTKLTPYFDKQNNIIGALIYSRDITDQKKAEDRSIESEAMFRQMFEGHKSPIILIDLQNGHVADANHQACSFFNTNYNQITSQHANHIAQPINSSRGLFDMLLSGQADHEQLIIKLNNKTQKEVLIQSTPIWVDADAHLCIIIRDITAEAEHKRELQSIFSNSMIGVGIMRPGRTIDKCNPRLAQMLGYDHPSDIEKHSTKILHYDYPETERFVHTYRTKLINGEPIHADLQLKRKDGSPVWCSFSANALDTNIPPDLDKGILWIVDDISPRKAIESMLQKIASKDGLTGIYSRSYFLEHSKKMIHQTQSDNTPLTLILLDIDHFKRVNDTHGHPTGDKTITSLTQCINKILRKSDAFGRMGGEEFAILLPNTSLDETRTISEQIRQAIQNTTIDNDNTSFNITISLGFAALTPELDTLDKLISAADKALYHAKQSGRNQSCSYHDFCLV</sequence>
<dbReference type="InterPro" id="IPR013656">
    <property type="entry name" value="PAS_4"/>
</dbReference>
<dbReference type="PROSITE" id="PS50887">
    <property type="entry name" value="GGDEF"/>
    <property type="match status" value="1"/>
</dbReference>
<evidence type="ECO:0000259" key="6">
    <source>
        <dbReference type="PROSITE" id="PS50887"/>
    </source>
</evidence>
<protein>
    <recommendedName>
        <fullName evidence="1">diguanylate cyclase</fullName>
        <ecNumber evidence="1">2.7.7.65</ecNumber>
    </recommendedName>
</protein>
<keyword evidence="7" id="KW-0808">Transferase</keyword>
<feature type="domain" description="PAS" evidence="4">
    <location>
        <begin position="37"/>
        <end position="108"/>
    </location>
</feature>
<dbReference type="InterPro" id="IPR043128">
    <property type="entry name" value="Rev_trsase/Diguanyl_cyclase"/>
</dbReference>